<comment type="caution">
    <text evidence="4">The sequence shown here is derived from an EMBL/GenBank/DDBJ whole genome shotgun (WGS) entry which is preliminary data.</text>
</comment>
<name>A0ABW3EDB1_9LACO</name>
<feature type="chain" id="PRO_5046951199" evidence="2">
    <location>
        <begin position="25"/>
        <end position="193"/>
    </location>
</feature>
<organism evidence="4 5">
    <name type="scientific">Loigolactobacillus binensis</name>
    <dbReference type="NCBI Taxonomy" id="2559922"/>
    <lineage>
        <taxon>Bacteria</taxon>
        <taxon>Bacillati</taxon>
        <taxon>Bacillota</taxon>
        <taxon>Bacilli</taxon>
        <taxon>Lactobacillales</taxon>
        <taxon>Lactobacillaceae</taxon>
        <taxon>Loigolactobacillus</taxon>
    </lineage>
</organism>
<sequence length="193" mass="21448">MNKHHKLIAQVSVLSSLMLGGVIAPLPTSMHNNDQVTVQAAKKKYYFKKDTAKLRDLKIKIDKVRFLSPSEDGTTDKNMVVFEYSITNLSNKDIDAVTGWQAVFNAYQKNKDTEGKLEVGSTPSEYQDAIDVQTQKINKNGTVKCVTAYELADTKTPVVLKATKGFEGKKLGQKTYKIGTFEQAKDYSTESAN</sequence>
<dbReference type="Pfam" id="PF16729">
    <property type="entry name" value="DUF5067"/>
    <property type="match status" value="1"/>
</dbReference>
<evidence type="ECO:0000256" key="2">
    <source>
        <dbReference type="SAM" id="SignalP"/>
    </source>
</evidence>
<proteinExistence type="predicted"/>
<feature type="signal peptide" evidence="2">
    <location>
        <begin position="1"/>
        <end position="24"/>
    </location>
</feature>
<dbReference type="InterPro" id="IPR031989">
    <property type="entry name" value="DUF5067"/>
</dbReference>
<evidence type="ECO:0000313" key="4">
    <source>
        <dbReference type="EMBL" id="MFD0897352.1"/>
    </source>
</evidence>
<reference evidence="5" key="1">
    <citation type="journal article" date="2019" name="Int. J. Syst. Evol. Microbiol.">
        <title>The Global Catalogue of Microorganisms (GCM) 10K type strain sequencing project: providing services to taxonomists for standard genome sequencing and annotation.</title>
        <authorList>
            <consortium name="The Broad Institute Genomics Platform"/>
            <consortium name="The Broad Institute Genome Sequencing Center for Infectious Disease"/>
            <person name="Wu L."/>
            <person name="Ma J."/>
        </authorList>
    </citation>
    <scope>NUCLEOTIDE SEQUENCE [LARGE SCALE GENOMIC DNA]</scope>
    <source>
        <strain evidence="5">CCM 8925</strain>
    </source>
</reference>
<keyword evidence="1 2" id="KW-0732">Signal</keyword>
<evidence type="ECO:0000259" key="3">
    <source>
        <dbReference type="Pfam" id="PF16729"/>
    </source>
</evidence>
<keyword evidence="5" id="KW-1185">Reference proteome</keyword>
<protein>
    <submittedName>
        <fullName evidence="4">DUF5067 domain-containing protein</fullName>
    </submittedName>
</protein>
<gene>
    <name evidence="4" type="ORF">ACFQZ7_06320</name>
</gene>
<feature type="domain" description="DUF5067" evidence="3">
    <location>
        <begin position="40"/>
        <end position="164"/>
    </location>
</feature>
<dbReference type="EMBL" id="JBHTIO010000032">
    <property type="protein sequence ID" value="MFD0897352.1"/>
    <property type="molecule type" value="Genomic_DNA"/>
</dbReference>
<evidence type="ECO:0000313" key="5">
    <source>
        <dbReference type="Proteomes" id="UP001597104"/>
    </source>
</evidence>
<dbReference type="Gene3D" id="2.60.40.1240">
    <property type="match status" value="1"/>
</dbReference>
<dbReference type="InterPro" id="IPR029050">
    <property type="entry name" value="Immunoprotect_excell_Ig-like"/>
</dbReference>
<accession>A0ABW3EDB1</accession>
<dbReference type="RefSeq" id="WP_137637211.1">
    <property type="nucleotide sequence ID" value="NZ_BJDN01000006.1"/>
</dbReference>
<evidence type="ECO:0000256" key="1">
    <source>
        <dbReference type="ARBA" id="ARBA00022729"/>
    </source>
</evidence>
<dbReference type="Proteomes" id="UP001597104">
    <property type="component" value="Unassembled WGS sequence"/>
</dbReference>